<dbReference type="RefSeq" id="WP_203983290.1">
    <property type="nucleotide sequence ID" value="NZ_BOOU01000024.1"/>
</dbReference>
<organism evidence="12 13">
    <name type="scientific">Sphaerisporangium rufum</name>
    <dbReference type="NCBI Taxonomy" id="1381558"/>
    <lineage>
        <taxon>Bacteria</taxon>
        <taxon>Bacillati</taxon>
        <taxon>Actinomycetota</taxon>
        <taxon>Actinomycetes</taxon>
        <taxon>Streptosporangiales</taxon>
        <taxon>Streptosporangiaceae</taxon>
        <taxon>Sphaerisporangium</taxon>
    </lineage>
</organism>
<feature type="domain" description="Subtilisin inhibitor" evidence="11">
    <location>
        <begin position="116"/>
        <end position="182"/>
    </location>
</feature>
<keyword evidence="13" id="KW-1185">Reference proteome</keyword>
<protein>
    <recommendedName>
        <fullName evidence="11">Subtilisin inhibitor domain-containing protein</fullName>
    </recommendedName>
</protein>
<reference evidence="12" key="1">
    <citation type="submission" date="2021-01" db="EMBL/GenBank/DDBJ databases">
        <title>Whole genome shotgun sequence of Sphaerisporangium rufum NBRC 109079.</title>
        <authorList>
            <person name="Komaki H."/>
            <person name="Tamura T."/>
        </authorList>
    </citation>
    <scope>NUCLEOTIDE SEQUENCE</scope>
    <source>
        <strain evidence="12">NBRC 109079</strain>
    </source>
</reference>
<feature type="signal peptide" evidence="10">
    <location>
        <begin position="1"/>
        <end position="31"/>
    </location>
</feature>
<feature type="compositionally biased region" description="Pro residues" evidence="9">
    <location>
        <begin position="80"/>
        <end position="89"/>
    </location>
</feature>
<evidence type="ECO:0000256" key="10">
    <source>
        <dbReference type="SAM" id="SignalP"/>
    </source>
</evidence>
<dbReference type="GO" id="GO:0005576">
    <property type="term" value="C:extracellular region"/>
    <property type="evidence" value="ECO:0007669"/>
    <property type="project" value="UniProtKB-SubCell"/>
</dbReference>
<comment type="caution">
    <text evidence="12">The sequence shown here is derived from an EMBL/GenBank/DDBJ whole genome shotgun (WGS) entry which is preliminary data.</text>
</comment>
<evidence type="ECO:0000256" key="4">
    <source>
        <dbReference type="ARBA" id="ARBA00022525"/>
    </source>
</evidence>
<comment type="subcellular location">
    <subcellularLocation>
        <location evidence="1">Secreted</location>
    </subcellularLocation>
</comment>
<evidence type="ECO:0000256" key="7">
    <source>
        <dbReference type="ARBA" id="ARBA00023157"/>
    </source>
</evidence>
<dbReference type="Proteomes" id="UP000655287">
    <property type="component" value="Unassembled WGS sequence"/>
</dbReference>
<name>A0A919UX56_9ACTN</name>
<keyword evidence="7" id="KW-1015">Disulfide bond</keyword>
<dbReference type="AlphaFoldDB" id="A0A919UX56"/>
<proteinExistence type="inferred from homology"/>
<gene>
    <name evidence="12" type="ORF">Sru01_16580</name>
</gene>
<evidence type="ECO:0000256" key="9">
    <source>
        <dbReference type="SAM" id="MobiDB-lite"/>
    </source>
</evidence>
<evidence type="ECO:0000256" key="8">
    <source>
        <dbReference type="RuleBase" id="RU003471"/>
    </source>
</evidence>
<keyword evidence="10" id="KW-0732">Signal</keyword>
<accession>A0A919UX56</accession>
<feature type="region of interest" description="Disordered" evidence="9">
    <location>
        <begin position="22"/>
        <end position="89"/>
    </location>
</feature>
<evidence type="ECO:0000256" key="1">
    <source>
        <dbReference type="ARBA" id="ARBA00004613"/>
    </source>
</evidence>
<evidence type="ECO:0000313" key="13">
    <source>
        <dbReference type="Proteomes" id="UP000655287"/>
    </source>
</evidence>
<evidence type="ECO:0000259" key="11">
    <source>
        <dbReference type="Pfam" id="PF00720"/>
    </source>
</evidence>
<dbReference type="InterPro" id="IPR023549">
    <property type="entry name" value="Subtilisin_inhibitor"/>
</dbReference>
<dbReference type="Gene3D" id="3.30.350.10">
    <property type="entry name" value="Subtilisin inhibitor-like"/>
    <property type="match status" value="1"/>
</dbReference>
<evidence type="ECO:0000256" key="2">
    <source>
        <dbReference type="ARBA" id="ARBA00010472"/>
    </source>
</evidence>
<dbReference type="InterPro" id="IPR036819">
    <property type="entry name" value="Subtilisin_inhibitor-like_sf"/>
</dbReference>
<comment type="subunit">
    <text evidence="3">Homodimer.</text>
</comment>
<comment type="similarity">
    <text evidence="2 8">Belongs to the protease inhibitor I16 (SSI) family.</text>
</comment>
<dbReference type="GO" id="GO:0004867">
    <property type="term" value="F:serine-type endopeptidase inhibitor activity"/>
    <property type="evidence" value="ECO:0007669"/>
    <property type="project" value="UniProtKB-KW"/>
</dbReference>
<feature type="compositionally biased region" description="Low complexity" evidence="9">
    <location>
        <begin position="22"/>
        <end position="41"/>
    </location>
</feature>
<dbReference type="InterPro" id="IPR000691">
    <property type="entry name" value="Prot_inh_I16_SSI"/>
</dbReference>
<feature type="chain" id="PRO_5037092647" description="Subtilisin inhibitor domain-containing protein" evidence="10">
    <location>
        <begin position="32"/>
        <end position="207"/>
    </location>
</feature>
<evidence type="ECO:0000256" key="3">
    <source>
        <dbReference type="ARBA" id="ARBA00011738"/>
    </source>
</evidence>
<keyword evidence="6 8" id="KW-0722">Serine protease inhibitor</keyword>
<dbReference type="Pfam" id="PF00720">
    <property type="entry name" value="SSI"/>
    <property type="match status" value="1"/>
</dbReference>
<keyword evidence="4" id="KW-0964">Secreted</keyword>
<dbReference type="SUPFAM" id="SSF55399">
    <property type="entry name" value="Subtilisin inhibitor"/>
    <property type="match status" value="1"/>
</dbReference>
<keyword evidence="5 8" id="KW-0646">Protease inhibitor</keyword>
<evidence type="ECO:0000256" key="6">
    <source>
        <dbReference type="ARBA" id="ARBA00022900"/>
    </source>
</evidence>
<evidence type="ECO:0000256" key="5">
    <source>
        <dbReference type="ARBA" id="ARBA00022690"/>
    </source>
</evidence>
<sequence length="207" mass="21018">MAGTARLAGAALCAAALTGHASAPLAGPASAGPPADRPPAAGHDRVPPPRATTRAAHPGDSHAGRPAAPAGDAPRHRPASPAPPPGPRAAPPALSRYWVTLGVNGGGLEWPPVYVTYLNCDPAVPPVAPRAACAKLGAVRGDIGLLPVPANLVCPEDYDPSRAWVMGRWGGRPVSGERVFGNPCRMYAIMKDIVPARELPLPRPAGG</sequence>
<dbReference type="EMBL" id="BOOU01000024">
    <property type="protein sequence ID" value="GII76676.1"/>
    <property type="molecule type" value="Genomic_DNA"/>
</dbReference>
<dbReference type="PRINTS" id="PR00294">
    <property type="entry name" value="SSBTLNINHBTR"/>
</dbReference>
<evidence type="ECO:0000313" key="12">
    <source>
        <dbReference type="EMBL" id="GII76676.1"/>
    </source>
</evidence>